<dbReference type="SUPFAM" id="SSF56731">
    <property type="entry name" value="DNA primase core"/>
    <property type="match status" value="1"/>
</dbReference>
<comment type="function">
    <text evidence="9">RNA polymerase that catalyzes the synthesis of short RNA molecules used as primers for DNA polymerase during DNA replication. Also part of the exosome, which is a complex involved in RNA degradation. Acts as a poly(A)-binding protein that enhances the interaction between heteropolymeric, adenine-rich transcripts and the exosome.</text>
</comment>
<dbReference type="InterPro" id="IPR006171">
    <property type="entry name" value="TOPRIM_dom"/>
</dbReference>
<dbReference type="GO" id="GO:0003899">
    <property type="term" value="F:DNA-directed RNA polymerase activity"/>
    <property type="evidence" value="ECO:0007669"/>
    <property type="project" value="UniProtKB-UniRule"/>
</dbReference>
<evidence type="ECO:0000256" key="10">
    <source>
        <dbReference type="SAM" id="MobiDB-lite"/>
    </source>
</evidence>
<accession>A0A7C3ITG3</accession>
<evidence type="ECO:0000256" key="9">
    <source>
        <dbReference type="HAMAP-Rule" id="MF_00007"/>
    </source>
</evidence>
<name>A0A7C3ITG3_9CREN</name>
<dbReference type="CDD" id="cd01029">
    <property type="entry name" value="TOPRIM_primases"/>
    <property type="match status" value="1"/>
</dbReference>
<evidence type="ECO:0000259" key="11">
    <source>
        <dbReference type="PROSITE" id="PS50880"/>
    </source>
</evidence>
<sequence>MGGTPTTAKYTIYAGIEIDGVVDKPDVIGAIFGQTEGLLGEELDLRELQKSGRIGRIQVDIESKQGKSIGDVIIPSSLDRVETAIVAAAIETIDKVGPCTSRVVIKKIEDVREEKRRKIIDRARDILTHWETEGTFEIKELSEEIMKSVRVHEISKYGPDNLPCGPDVDKADTIIVTEGRADVVNMLRHGYKNVIGMDGASVPDTIKELSKKKTLIAFLDGDRGGDLILRELLQVADIDYVARAPPGKEVEDLTAKELAKYIRAKVPIEQYQLMMGERRRDRERDRGEEQPSHRRKAPQELEVEEALPRPEIERREPKIEGPAEAEPREAREVEEAPPQAKPKEPIAIPGVDLQKVNALIEPLQGSLEAILLDESWEQKQKVAVRELAETLQNAEGKVHAVIFDGIVSQRLLDIASSKGVSFLIGARIGNIAKRPQDITVLTFEDIRLR</sequence>
<feature type="region of interest" description="Disordered" evidence="10">
    <location>
        <begin position="273"/>
        <end position="347"/>
    </location>
</feature>
<dbReference type="GO" id="GO:0046872">
    <property type="term" value="F:metal ion binding"/>
    <property type="evidence" value="ECO:0007669"/>
    <property type="project" value="UniProtKB-KW"/>
</dbReference>
<dbReference type="InterPro" id="IPR034154">
    <property type="entry name" value="TOPRIM_DnaG/twinkle"/>
</dbReference>
<proteinExistence type="inferred from homology"/>
<dbReference type="GO" id="GO:0000428">
    <property type="term" value="C:DNA-directed RNA polymerase complex"/>
    <property type="evidence" value="ECO:0007669"/>
    <property type="project" value="UniProtKB-KW"/>
</dbReference>
<dbReference type="Gene3D" id="3.40.1360.10">
    <property type="match status" value="1"/>
</dbReference>
<dbReference type="InterPro" id="IPR050219">
    <property type="entry name" value="DnaG_primase"/>
</dbReference>
<evidence type="ECO:0000256" key="3">
    <source>
        <dbReference type="ARBA" id="ARBA00022679"/>
    </source>
</evidence>
<keyword evidence="8 9" id="KW-0804">Transcription</keyword>
<dbReference type="GO" id="GO:0000178">
    <property type="term" value="C:exosome (RNase complex)"/>
    <property type="evidence" value="ECO:0007669"/>
    <property type="project" value="UniProtKB-KW"/>
</dbReference>
<keyword evidence="3 9" id="KW-0808">Transferase</keyword>
<protein>
    <recommendedName>
        <fullName evidence="9">DNA primase DnaG</fullName>
        <ecNumber evidence="9">2.7.7.101</ecNumber>
    </recommendedName>
</protein>
<evidence type="ECO:0000256" key="1">
    <source>
        <dbReference type="ARBA" id="ARBA00022478"/>
    </source>
</evidence>
<dbReference type="NCBIfam" id="NF003108">
    <property type="entry name" value="PRK04031.1-1"/>
    <property type="match status" value="1"/>
</dbReference>
<dbReference type="InterPro" id="IPR020607">
    <property type="entry name" value="Primase_DnaG_arc"/>
</dbReference>
<feature type="compositionally biased region" description="Basic and acidic residues" evidence="10">
    <location>
        <begin position="306"/>
        <end position="334"/>
    </location>
</feature>
<evidence type="ECO:0000256" key="6">
    <source>
        <dbReference type="ARBA" id="ARBA00022723"/>
    </source>
</evidence>
<evidence type="ECO:0000256" key="8">
    <source>
        <dbReference type="ARBA" id="ARBA00023163"/>
    </source>
</evidence>
<dbReference type="GO" id="GO:0008143">
    <property type="term" value="F:poly(A) binding"/>
    <property type="evidence" value="ECO:0007669"/>
    <property type="project" value="InterPro"/>
</dbReference>
<feature type="domain" description="Toprim" evidence="11">
    <location>
        <begin position="172"/>
        <end position="246"/>
    </location>
</feature>
<gene>
    <name evidence="9" type="primary">dnaG</name>
    <name evidence="12" type="ORF">ENS19_06935</name>
</gene>
<keyword evidence="5 9" id="KW-0235">DNA replication</keyword>
<comment type="caution">
    <text evidence="12">The sequence shown here is derived from an EMBL/GenBank/DDBJ whole genome shotgun (WGS) entry which is preliminary data.</text>
</comment>
<feature type="compositionally biased region" description="Basic and acidic residues" evidence="10">
    <location>
        <begin position="276"/>
        <end position="292"/>
    </location>
</feature>
<dbReference type="PROSITE" id="PS50880">
    <property type="entry name" value="TOPRIM"/>
    <property type="match status" value="1"/>
</dbReference>
<dbReference type="FunFam" id="3.40.1360.10:FF:000010">
    <property type="entry name" value="DNA primase DnaG"/>
    <property type="match status" value="1"/>
</dbReference>
<evidence type="ECO:0000256" key="5">
    <source>
        <dbReference type="ARBA" id="ARBA00022705"/>
    </source>
</evidence>
<keyword evidence="6" id="KW-0479">Metal-binding</keyword>
<comment type="similarity">
    <text evidence="9">Belongs to the archaeal DnaG primase family.</text>
</comment>
<dbReference type="EC" id="2.7.7.101" evidence="9"/>
<dbReference type="PANTHER" id="PTHR30313">
    <property type="entry name" value="DNA PRIMASE"/>
    <property type="match status" value="1"/>
</dbReference>
<reference evidence="12" key="1">
    <citation type="journal article" date="2020" name="mSystems">
        <title>Genome- and Community-Level Interaction Insights into Carbon Utilization and Element Cycling Functions of Hydrothermarchaeota in Hydrothermal Sediment.</title>
        <authorList>
            <person name="Zhou Z."/>
            <person name="Liu Y."/>
            <person name="Xu W."/>
            <person name="Pan J."/>
            <person name="Luo Z.H."/>
            <person name="Li M."/>
        </authorList>
    </citation>
    <scope>NUCLEOTIDE SEQUENCE [LARGE SCALE GENOMIC DNA]</scope>
    <source>
        <strain evidence="12">SpSt-468</strain>
    </source>
</reference>
<evidence type="ECO:0000256" key="7">
    <source>
        <dbReference type="ARBA" id="ARBA00022842"/>
    </source>
</evidence>
<keyword evidence="9" id="KW-0271">Exosome</keyword>
<evidence type="ECO:0000256" key="4">
    <source>
        <dbReference type="ARBA" id="ARBA00022695"/>
    </source>
</evidence>
<dbReference type="AlphaFoldDB" id="A0A7C3ITG3"/>
<dbReference type="EMBL" id="DSTX01000011">
    <property type="protein sequence ID" value="HFK20992.1"/>
    <property type="molecule type" value="Genomic_DNA"/>
</dbReference>
<evidence type="ECO:0000256" key="2">
    <source>
        <dbReference type="ARBA" id="ARBA00022515"/>
    </source>
</evidence>
<comment type="subunit">
    <text evidence="9">Forms a ternary complex with MCM helicase and DNA. Component of the archaeal exosome complex.</text>
</comment>
<dbReference type="HAMAP" id="MF_00007">
    <property type="entry name" value="DNA_primase_DnaG_arc"/>
    <property type="match status" value="1"/>
</dbReference>
<organism evidence="12">
    <name type="scientific">Candidatus Methanomethylicus mesodigestus</name>
    <dbReference type="NCBI Taxonomy" id="1867258"/>
    <lineage>
        <taxon>Archaea</taxon>
        <taxon>Thermoproteota</taxon>
        <taxon>Methanosuratincolia</taxon>
        <taxon>Candidatus Methanomethylicales</taxon>
        <taxon>Candidatus Methanomethylicaceae</taxon>
        <taxon>Candidatus Methanomethylicus</taxon>
    </lineage>
</organism>
<dbReference type="GO" id="GO:0006269">
    <property type="term" value="P:DNA replication, synthesis of primer"/>
    <property type="evidence" value="ECO:0007669"/>
    <property type="project" value="UniProtKB-UniRule"/>
</dbReference>
<keyword evidence="1 9" id="KW-0240">DNA-directed RNA polymerase</keyword>
<comment type="catalytic activity">
    <reaction evidence="9">
        <text>ssDNA + n NTP = ssDNA/pppN(pN)n-1 hybrid + (n-1) diphosphate.</text>
        <dbReference type="EC" id="2.7.7.101"/>
    </reaction>
</comment>
<keyword evidence="2 9" id="KW-0639">Primosome</keyword>
<evidence type="ECO:0000313" key="12">
    <source>
        <dbReference type="EMBL" id="HFK20992.1"/>
    </source>
</evidence>
<dbReference type="GO" id="GO:0005737">
    <property type="term" value="C:cytoplasm"/>
    <property type="evidence" value="ECO:0007669"/>
    <property type="project" value="TreeGrafter"/>
</dbReference>
<dbReference type="Pfam" id="PF13662">
    <property type="entry name" value="Toprim_4"/>
    <property type="match status" value="1"/>
</dbReference>
<dbReference type="GO" id="GO:1990077">
    <property type="term" value="C:primosome complex"/>
    <property type="evidence" value="ECO:0007669"/>
    <property type="project" value="UniProtKB-KW"/>
</dbReference>
<keyword evidence="4 9" id="KW-0548">Nucleotidyltransferase</keyword>
<keyword evidence="7" id="KW-0460">Magnesium</keyword>
<dbReference type="PANTHER" id="PTHR30313:SF2">
    <property type="entry name" value="DNA PRIMASE"/>
    <property type="match status" value="1"/>
</dbReference>
<dbReference type="SMART" id="SM00493">
    <property type="entry name" value="TOPRIM"/>
    <property type="match status" value="1"/>
</dbReference>